<evidence type="ECO:0000259" key="6">
    <source>
        <dbReference type="PROSITE" id="PS50262"/>
    </source>
</evidence>
<dbReference type="InterPro" id="IPR017452">
    <property type="entry name" value="GPCR_Rhodpsn_7TM"/>
</dbReference>
<dbReference type="AlphaFoldDB" id="X2B345"/>
<dbReference type="PROSITE" id="PS50262">
    <property type="entry name" value="G_PROTEIN_RECEP_F1_2"/>
    <property type="match status" value="1"/>
</dbReference>
<evidence type="ECO:0000256" key="3">
    <source>
        <dbReference type="ARBA" id="ARBA00022989"/>
    </source>
</evidence>
<dbReference type="GO" id="GO:0016020">
    <property type="term" value="C:membrane"/>
    <property type="evidence" value="ECO:0007669"/>
    <property type="project" value="UniProtKB-SubCell"/>
</dbReference>
<dbReference type="InterPro" id="IPR000276">
    <property type="entry name" value="GPCR_Rhodpsn"/>
</dbReference>
<evidence type="ECO:0000313" key="8">
    <source>
        <dbReference type="Proteomes" id="UP000014760"/>
    </source>
</evidence>
<protein>
    <recommendedName>
        <fullName evidence="6">G-protein coupled receptors family 1 profile domain-containing protein</fullName>
    </recommendedName>
</protein>
<evidence type="ECO:0000256" key="2">
    <source>
        <dbReference type="ARBA" id="ARBA00022692"/>
    </source>
</evidence>
<keyword evidence="4 5" id="KW-0472">Membrane</keyword>
<dbReference type="OMA" id="AWCILVI"/>
<reference evidence="7" key="3">
    <citation type="submission" date="2015-06" db="UniProtKB">
        <authorList>
            <consortium name="EnsemblMetazoa"/>
        </authorList>
    </citation>
    <scope>IDENTIFICATION</scope>
</reference>
<organism evidence="7 8">
    <name type="scientific">Capitella teleta</name>
    <name type="common">Polychaete worm</name>
    <dbReference type="NCBI Taxonomy" id="283909"/>
    <lineage>
        <taxon>Eukaryota</taxon>
        <taxon>Metazoa</taxon>
        <taxon>Spiralia</taxon>
        <taxon>Lophotrochozoa</taxon>
        <taxon>Annelida</taxon>
        <taxon>Polychaeta</taxon>
        <taxon>Sedentaria</taxon>
        <taxon>Scolecida</taxon>
        <taxon>Capitellidae</taxon>
        <taxon>Capitella</taxon>
    </lineage>
</organism>
<sequence length="302" mass="35168">KFVINTVCAGCLCILGILGNSLSCLVLRKDKDTPVASFLLQALALTDTFFLCTWLAHFSLDDLFNYLHVSREFRYHWWLVRLFTYPLLFIGQTATIWMTVLIAVSRFIAVCKPYKAVQYCTLISIRKAVICVITASLVYNLPRFFENKLVTDTKNGTVKGPYTRTEFADTRAYNTVYFDIMYYIFIFVMPLMLLATLNMKLTIAYRSIQQRRNSMRGIGRREFMDNNITLVMIIVVLVFMLCNAPARLVQIIWNYRRHRCLSANFFLQEISIVLEVFNSSANFIIYCAFRKQFRLILQSSFC</sequence>
<dbReference type="EnsemblMetazoa" id="CapteT35450">
    <property type="protein sequence ID" value="CapteP35450"/>
    <property type="gene ID" value="CapteG35450"/>
</dbReference>
<name>X2B345_CAPTE</name>
<accession>X2B345</accession>
<dbReference type="Proteomes" id="UP000014760">
    <property type="component" value="Unassembled WGS sequence"/>
</dbReference>
<dbReference type="HOGENOM" id="CLU_009579_24_7_1"/>
<evidence type="ECO:0000313" key="7">
    <source>
        <dbReference type="EnsemblMetazoa" id="CapteP35450"/>
    </source>
</evidence>
<feature type="transmembrane region" description="Helical" evidence="5">
    <location>
        <begin position="78"/>
        <end position="104"/>
    </location>
</feature>
<comment type="subcellular location">
    <subcellularLocation>
        <location evidence="1">Membrane</location>
    </subcellularLocation>
</comment>
<feature type="transmembrane region" description="Helical" evidence="5">
    <location>
        <begin position="226"/>
        <end position="246"/>
    </location>
</feature>
<dbReference type="PANTHER" id="PTHR46641">
    <property type="entry name" value="FMRFAMIDE RECEPTOR-RELATED"/>
    <property type="match status" value="1"/>
</dbReference>
<keyword evidence="2 5" id="KW-0812">Transmembrane</keyword>
<feature type="transmembrane region" description="Helical" evidence="5">
    <location>
        <begin position="6"/>
        <end position="26"/>
    </location>
</feature>
<dbReference type="InterPro" id="IPR052954">
    <property type="entry name" value="GPCR-Ligand_Int"/>
</dbReference>
<dbReference type="OrthoDB" id="10011262at2759"/>
<dbReference type="SUPFAM" id="SSF81321">
    <property type="entry name" value="Family A G protein-coupled receptor-like"/>
    <property type="match status" value="1"/>
</dbReference>
<evidence type="ECO:0000256" key="5">
    <source>
        <dbReference type="SAM" id="Phobius"/>
    </source>
</evidence>
<reference evidence="8" key="2">
    <citation type="journal article" date="2013" name="Nature">
        <title>Insights into bilaterian evolution from three spiralian genomes.</title>
        <authorList>
            <person name="Simakov O."/>
            <person name="Marletaz F."/>
            <person name="Cho S.J."/>
            <person name="Edsinger-Gonzales E."/>
            <person name="Havlak P."/>
            <person name="Hellsten U."/>
            <person name="Kuo D.H."/>
            <person name="Larsson T."/>
            <person name="Lv J."/>
            <person name="Arendt D."/>
            <person name="Savage R."/>
            <person name="Osoegawa K."/>
            <person name="de Jong P."/>
            <person name="Grimwood J."/>
            <person name="Chapman J.A."/>
            <person name="Shapiro H."/>
            <person name="Aerts A."/>
            <person name="Otillar R.P."/>
            <person name="Terry A.Y."/>
            <person name="Boore J.L."/>
            <person name="Grigoriev I.V."/>
            <person name="Lindberg D.R."/>
            <person name="Seaver E.C."/>
            <person name="Weisblat D.A."/>
            <person name="Putnam N.H."/>
            <person name="Rokhsar D.S."/>
        </authorList>
    </citation>
    <scope>NUCLEOTIDE SEQUENCE</scope>
    <source>
        <strain evidence="8">I ESC-2004</strain>
    </source>
</reference>
<dbReference type="PRINTS" id="PR00237">
    <property type="entry name" value="GPCRRHODOPSN"/>
</dbReference>
<feature type="transmembrane region" description="Helical" evidence="5">
    <location>
        <begin position="38"/>
        <end position="58"/>
    </location>
</feature>
<evidence type="ECO:0000256" key="4">
    <source>
        <dbReference type="ARBA" id="ARBA00023136"/>
    </source>
</evidence>
<feature type="transmembrane region" description="Helical" evidence="5">
    <location>
        <begin position="180"/>
        <end position="205"/>
    </location>
</feature>
<keyword evidence="8" id="KW-1185">Reference proteome</keyword>
<dbReference type="PANTHER" id="PTHR46641:SF2">
    <property type="entry name" value="FMRFAMIDE RECEPTOR"/>
    <property type="match status" value="1"/>
</dbReference>
<proteinExistence type="predicted"/>
<dbReference type="EMBL" id="AMQN01000434">
    <property type="status" value="NOT_ANNOTATED_CDS"/>
    <property type="molecule type" value="Genomic_DNA"/>
</dbReference>
<feature type="transmembrane region" description="Helical" evidence="5">
    <location>
        <begin position="266"/>
        <end position="289"/>
    </location>
</feature>
<feature type="transmembrane region" description="Helical" evidence="5">
    <location>
        <begin position="116"/>
        <end position="139"/>
    </location>
</feature>
<dbReference type="Gene3D" id="1.20.1070.10">
    <property type="entry name" value="Rhodopsin 7-helix transmembrane proteins"/>
    <property type="match status" value="1"/>
</dbReference>
<reference evidence="8" key="1">
    <citation type="submission" date="2012-12" db="EMBL/GenBank/DDBJ databases">
        <authorList>
            <person name="Hellsten U."/>
            <person name="Grimwood J."/>
            <person name="Chapman J.A."/>
            <person name="Shapiro H."/>
            <person name="Aerts A."/>
            <person name="Otillar R.P."/>
            <person name="Terry A.Y."/>
            <person name="Boore J.L."/>
            <person name="Simakov O."/>
            <person name="Marletaz F."/>
            <person name="Cho S.-J."/>
            <person name="Edsinger-Gonzales E."/>
            <person name="Havlak P."/>
            <person name="Kuo D.-H."/>
            <person name="Larsson T."/>
            <person name="Lv J."/>
            <person name="Arendt D."/>
            <person name="Savage R."/>
            <person name="Osoegawa K."/>
            <person name="de Jong P."/>
            <person name="Lindberg D.R."/>
            <person name="Seaver E.C."/>
            <person name="Weisblat D.A."/>
            <person name="Putnam N.H."/>
            <person name="Grigoriev I.V."/>
            <person name="Rokhsar D.S."/>
        </authorList>
    </citation>
    <scope>NUCLEOTIDE SEQUENCE</scope>
    <source>
        <strain evidence="8">I ESC-2004</strain>
    </source>
</reference>
<feature type="domain" description="G-protein coupled receptors family 1 profile" evidence="6">
    <location>
        <begin position="19"/>
        <end position="286"/>
    </location>
</feature>
<dbReference type="Pfam" id="PF00001">
    <property type="entry name" value="7tm_1"/>
    <property type="match status" value="1"/>
</dbReference>
<evidence type="ECO:0000256" key="1">
    <source>
        <dbReference type="ARBA" id="ARBA00004370"/>
    </source>
</evidence>
<keyword evidence="3 5" id="KW-1133">Transmembrane helix</keyword>
<dbReference type="CDD" id="cd14978">
    <property type="entry name" value="7tmA_FMRFamide_R-like"/>
    <property type="match status" value="1"/>
</dbReference>
<dbReference type="GO" id="GO:0004930">
    <property type="term" value="F:G protein-coupled receptor activity"/>
    <property type="evidence" value="ECO:0007669"/>
    <property type="project" value="InterPro"/>
</dbReference>